<name>A0A7J9F8M3_9ROSI</name>
<sequence>APGVRYSGGLTTDDPHYWGCNPCDVGNPQPSDGLTILCGYLDLVIILLRGKMEEDLANLNISEEEEAPLWGQGNVDVIEEGYRLCLVGRVLTDSVVHFLSTRNTLADLWHTLGGVAISDIEEKSYLFRFYYEIDLKRVSEGMPWTFNRHLIIFLPTCR</sequence>
<proteinExistence type="predicted"/>
<dbReference type="AlphaFoldDB" id="A0A7J9F8M3"/>
<reference evidence="2 3" key="1">
    <citation type="journal article" date="2019" name="Genome Biol. Evol.">
        <title>Insights into the evolution of the New World diploid cottons (Gossypium, subgenus Houzingenia) based on genome sequencing.</title>
        <authorList>
            <person name="Grover C.E."/>
            <person name="Arick M.A. 2nd"/>
            <person name="Thrash A."/>
            <person name="Conover J.L."/>
            <person name="Sanders W.S."/>
            <person name="Peterson D.G."/>
            <person name="Frelichowski J.E."/>
            <person name="Scheffler J.A."/>
            <person name="Scheffler B.E."/>
            <person name="Wendel J.F."/>
        </authorList>
    </citation>
    <scope>NUCLEOTIDE SEQUENCE [LARGE SCALE GENOMIC DNA]</scope>
    <source>
        <strain evidence="2">8</strain>
        <tissue evidence="2">Leaf</tissue>
    </source>
</reference>
<evidence type="ECO:0000313" key="3">
    <source>
        <dbReference type="Proteomes" id="UP000593568"/>
    </source>
</evidence>
<comment type="caution">
    <text evidence="2">The sequence shown here is derived from an EMBL/GenBank/DDBJ whole genome shotgun (WGS) entry which is preliminary data.</text>
</comment>
<accession>A0A7J9F8M3</accession>
<evidence type="ECO:0000313" key="2">
    <source>
        <dbReference type="EMBL" id="MBA0781632.1"/>
    </source>
</evidence>
<gene>
    <name evidence="2" type="ORF">Gotri_002538</name>
</gene>
<keyword evidence="3" id="KW-1185">Reference proteome</keyword>
<dbReference type="Pfam" id="PF14111">
    <property type="entry name" value="DUF4283"/>
    <property type="match status" value="1"/>
</dbReference>
<organism evidence="2 3">
    <name type="scientific">Gossypium trilobum</name>
    <dbReference type="NCBI Taxonomy" id="34281"/>
    <lineage>
        <taxon>Eukaryota</taxon>
        <taxon>Viridiplantae</taxon>
        <taxon>Streptophyta</taxon>
        <taxon>Embryophyta</taxon>
        <taxon>Tracheophyta</taxon>
        <taxon>Spermatophyta</taxon>
        <taxon>Magnoliopsida</taxon>
        <taxon>eudicotyledons</taxon>
        <taxon>Gunneridae</taxon>
        <taxon>Pentapetalae</taxon>
        <taxon>rosids</taxon>
        <taxon>malvids</taxon>
        <taxon>Malvales</taxon>
        <taxon>Malvaceae</taxon>
        <taxon>Malvoideae</taxon>
        <taxon>Gossypium</taxon>
    </lineage>
</organism>
<protein>
    <recommendedName>
        <fullName evidence="1">DUF4283 domain-containing protein</fullName>
    </recommendedName>
</protein>
<dbReference type="EMBL" id="JABEZW010000012">
    <property type="protein sequence ID" value="MBA0781632.1"/>
    <property type="molecule type" value="Genomic_DNA"/>
</dbReference>
<feature type="non-terminal residue" evidence="2">
    <location>
        <position position="158"/>
    </location>
</feature>
<dbReference type="InterPro" id="IPR025558">
    <property type="entry name" value="DUF4283"/>
</dbReference>
<dbReference type="Proteomes" id="UP000593568">
    <property type="component" value="Unassembled WGS sequence"/>
</dbReference>
<feature type="domain" description="DUF4283" evidence="1">
    <location>
        <begin position="82"/>
        <end position="153"/>
    </location>
</feature>
<evidence type="ECO:0000259" key="1">
    <source>
        <dbReference type="Pfam" id="PF14111"/>
    </source>
</evidence>